<feature type="transmembrane region" description="Helical" evidence="5">
    <location>
        <begin position="168"/>
        <end position="189"/>
    </location>
</feature>
<keyword evidence="5" id="KW-1003">Cell membrane</keyword>
<evidence type="ECO:0000313" key="8">
    <source>
        <dbReference type="EMBL" id="AEI38717.1"/>
    </source>
</evidence>
<keyword evidence="5" id="KW-0520">NAD</keyword>
<dbReference type="GO" id="GO:0008137">
    <property type="term" value="F:NADH dehydrogenase (ubiquinone) activity"/>
    <property type="evidence" value="ECO:0007669"/>
    <property type="project" value="InterPro"/>
</dbReference>
<dbReference type="HAMAP" id="MF_00445">
    <property type="entry name" value="NDH1_NuoN_1"/>
    <property type="match status" value="1"/>
</dbReference>
<dbReference type="RefSeq" id="WP_013913883.1">
    <property type="nucleotide sequence ID" value="NC_015690.1"/>
</dbReference>
<dbReference type="GO" id="GO:0042773">
    <property type="term" value="P:ATP synthesis coupled electron transport"/>
    <property type="evidence" value="ECO:0007669"/>
    <property type="project" value="InterPro"/>
</dbReference>
<dbReference type="Proteomes" id="UP000006620">
    <property type="component" value="Chromosome"/>
</dbReference>
<comment type="catalytic activity">
    <reaction evidence="5">
        <text>a quinone + NADH + 5 H(+)(in) = a quinol + NAD(+) + 4 H(+)(out)</text>
        <dbReference type="Rhea" id="RHEA:57888"/>
        <dbReference type="ChEBI" id="CHEBI:15378"/>
        <dbReference type="ChEBI" id="CHEBI:24646"/>
        <dbReference type="ChEBI" id="CHEBI:57540"/>
        <dbReference type="ChEBI" id="CHEBI:57945"/>
        <dbReference type="ChEBI" id="CHEBI:132124"/>
    </reaction>
</comment>
<evidence type="ECO:0000256" key="2">
    <source>
        <dbReference type="ARBA" id="ARBA00022692"/>
    </source>
</evidence>
<proteinExistence type="inferred from homology"/>
<keyword evidence="5" id="KW-1278">Translocase</keyword>
<comment type="subunit">
    <text evidence="5">NDH-1 is composed of 14 different subunits. Subunits NuoA, H, J, K, L, M, N constitute the membrane sector of the complex.</text>
</comment>
<feature type="transmembrane region" description="Helical" evidence="5">
    <location>
        <begin position="250"/>
        <end position="270"/>
    </location>
</feature>
<dbReference type="InterPro" id="IPR001750">
    <property type="entry name" value="ND/Mrp_TM"/>
</dbReference>
<accession>F8FH67</accession>
<feature type="transmembrane region" description="Helical" evidence="5">
    <location>
        <begin position="13"/>
        <end position="32"/>
    </location>
</feature>
<feature type="domain" description="NADH:quinone oxidoreductase/Mrp antiporter transmembrane" evidence="7">
    <location>
        <begin position="133"/>
        <end position="437"/>
    </location>
</feature>
<dbReference type="NCBIfam" id="TIGR01770">
    <property type="entry name" value="NDH_I_N"/>
    <property type="match status" value="1"/>
</dbReference>
<dbReference type="InterPro" id="IPR010096">
    <property type="entry name" value="NADH-Q_OxRdtase_suN/2"/>
</dbReference>
<keyword evidence="5" id="KW-0874">Quinone</keyword>
<dbReference type="KEGG" id="pms:KNP414_00066"/>
<dbReference type="PATRIC" id="fig|1036673.3.peg.61"/>
<comment type="function">
    <text evidence="5">NDH-1 shuttles electrons from NADH, via FMN and iron-sulfur (Fe-S) centers, to quinones in the respiratory chain. The immediate electron acceptor for the enzyme in this species is believed to be a menaquinone. Couples the redox reaction to proton translocation (for every two electrons transferred, four hydrogen ions are translocated across the cytoplasmic membrane), and thus conserves the redox energy in a proton gradient.</text>
</comment>
<dbReference type="EMBL" id="CP002869">
    <property type="protein sequence ID" value="AEI38717.1"/>
    <property type="molecule type" value="Genomic_DNA"/>
</dbReference>
<evidence type="ECO:0000256" key="3">
    <source>
        <dbReference type="ARBA" id="ARBA00022989"/>
    </source>
</evidence>
<feature type="transmembrane region" description="Helical" evidence="5">
    <location>
        <begin position="84"/>
        <end position="103"/>
    </location>
</feature>
<evidence type="ECO:0000256" key="5">
    <source>
        <dbReference type="HAMAP-Rule" id="MF_00445"/>
    </source>
</evidence>
<protein>
    <recommendedName>
        <fullName evidence="5">NADH-quinone oxidoreductase subunit N</fullName>
        <ecNumber evidence="5">7.1.1.-</ecNumber>
    </recommendedName>
    <alternativeName>
        <fullName evidence="5">NADH dehydrogenase I subunit N</fullName>
    </alternativeName>
    <alternativeName>
        <fullName evidence="5">NDH-1 subunit N</fullName>
    </alternativeName>
</protein>
<evidence type="ECO:0000313" key="9">
    <source>
        <dbReference type="Proteomes" id="UP000006620"/>
    </source>
</evidence>
<dbReference type="PANTHER" id="PTHR22773">
    <property type="entry name" value="NADH DEHYDROGENASE"/>
    <property type="match status" value="1"/>
</dbReference>
<keyword evidence="3 5" id="KW-1133">Transmembrane helix</keyword>
<feature type="transmembrane region" description="Helical" evidence="5">
    <location>
        <begin position="347"/>
        <end position="368"/>
    </location>
</feature>
<gene>
    <name evidence="5" type="primary">nuoN</name>
    <name evidence="8" type="ordered locus">KNP414_00066</name>
</gene>
<evidence type="ECO:0000256" key="6">
    <source>
        <dbReference type="RuleBase" id="RU000320"/>
    </source>
</evidence>
<dbReference type="AlphaFoldDB" id="F8FH67"/>
<dbReference type="GO" id="GO:0050136">
    <property type="term" value="F:NADH dehydrogenase (quinone) (non-electrogenic) activity"/>
    <property type="evidence" value="ECO:0007669"/>
    <property type="project" value="UniProtKB-UniRule"/>
</dbReference>
<keyword evidence="2 5" id="KW-0812">Transmembrane</keyword>
<evidence type="ECO:0000259" key="7">
    <source>
        <dbReference type="Pfam" id="PF00361"/>
    </source>
</evidence>
<feature type="transmembrane region" description="Helical" evidence="5">
    <location>
        <begin position="465"/>
        <end position="492"/>
    </location>
</feature>
<feature type="transmembrane region" description="Helical" evidence="5">
    <location>
        <begin position="290"/>
        <end position="309"/>
    </location>
</feature>
<dbReference type="EC" id="7.1.1.-" evidence="5"/>
<comment type="subcellular location">
    <subcellularLocation>
        <location evidence="1 5">Cell membrane</location>
        <topology evidence="1 5">Multi-pass membrane protein</topology>
    </subcellularLocation>
    <subcellularLocation>
        <location evidence="6">Membrane</location>
        <topology evidence="6">Multi-pass membrane protein</topology>
    </subcellularLocation>
</comment>
<feature type="transmembrane region" description="Helical" evidence="5">
    <location>
        <begin position="44"/>
        <end position="64"/>
    </location>
</feature>
<organism evidence="8 9">
    <name type="scientific">Paenibacillus mucilaginosus (strain KNP414)</name>
    <dbReference type="NCBI Taxonomy" id="1036673"/>
    <lineage>
        <taxon>Bacteria</taxon>
        <taxon>Bacillati</taxon>
        <taxon>Bacillota</taxon>
        <taxon>Bacilli</taxon>
        <taxon>Bacillales</taxon>
        <taxon>Paenibacillaceae</taxon>
        <taxon>Paenibacillus</taxon>
    </lineage>
</organism>
<keyword evidence="4 5" id="KW-0472">Membrane</keyword>
<dbReference type="GO" id="GO:0048038">
    <property type="term" value="F:quinone binding"/>
    <property type="evidence" value="ECO:0007669"/>
    <property type="project" value="UniProtKB-KW"/>
</dbReference>
<dbReference type="HOGENOM" id="CLU_007100_1_1_9"/>
<sequence length="506" mass="54917">MESPLQLLTAADLALLAPELTLVAASVVLALLDLVLPKSSSRHVLGWLSFVSILLSAYFVVSMLHPAEPKQLLQFSYRVDDFAGVLKLVLLAGAGLITFMSIGSVKEEDIPHLGEFYYLILPATLGGMIMASSGELITLFVGLELLSITSYILVAMRKRNLQSNEGAFKYIVLGGISSAIILYGMSFLYGMTGSTVIAEINAGLGQASQGMLPLMYLSFFLLLAGFGFKVAAAPFHMWAPDVYQGAPTPVTAYLAVVSKAAAFAILFRVIYNVFGVGELMGQPFQQDVLLSLMVVAAIAMVAGNFVALRQSNLKRLLAYSGVANSGYLLVPIATHFSLVHYSNFSEFAFYLIAYLFMNIGIFAVLMILEGATGDSELKSLAGLYYRAPWTAVATVLLVLSLAGLPLSGGFFGKLYIMFGTMQTQHYWLAAVLIGTSVVSFYYYFGFIRQMFMRSNEEAGETRIPLTLGITMWLCAGASLLLGVIPHVVLGYIDSIFSLTKDLFFMF</sequence>
<feature type="transmembrane region" description="Helical" evidence="5">
    <location>
        <begin position="426"/>
        <end position="444"/>
    </location>
</feature>
<keyword evidence="5" id="KW-0813">Transport</keyword>
<feature type="transmembrane region" description="Helical" evidence="5">
    <location>
        <begin position="214"/>
        <end position="238"/>
    </location>
</feature>
<reference evidence="8 9" key="2">
    <citation type="journal article" date="2013" name="Genome Announc.">
        <title>Genome Sequence of Growth-Improving Paenibacillus mucilaginosus Strain KNP414.</title>
        <authorList>
            <person name="Lu J.J."/>
            <person name="Wang J.F."/>
            <person name="Hu X.F."/>
        </authorList>
    </citation>
    <scope>NUCLEOTIDE SEQUENCE [LARGE SCALE GENOMIC DNA]</scope>
    <source>
        <strain evidence="8 9">KNP414</strain>
    </source>
</reference>
<evidence type="ECO:0000256" key="4">
    <source>
        <dbReference type="ARBA" id="ARBA00023136"/>
    </source>
</evidence>
<feature type="transmembrane region" description="Helical" evidence="5">
    <location>
        <begin position="316"/>
        <end position="341"/>
    </location>
</feature>
<dbReference type="GO" id="GO:0005886">
    <property type="term" value="C:plasma membrane"/>
    <property type="evidence" value="ECO:0007669"/>
    <property type="project" value="UniProtKB-SubCell"/>
</dbReference>
<feature type="transmembrane region" description="Helical" evidence="5">
    <location>
        <begin position="137"/>
        <end position="156"/>
    </location>
</feature>
<name>F8FH67_PAEMK</name>
<dbReference type="Pfam" id="PF00361">
    <property type="entry name" value="Proton_antipo_M"/>
    <property type="match status" value="1"/>
</dbReference>
<evidence type="ECO:0000256" key="1">
    <source>
        <dbReference type="ARBA" id="ARBA00004651"/>
    </source>
</evidence>
<feature type="transmembrane region" description="Helical" evidence="5">
    <location>
        <begin position="115"/>
        <end position="131"/>
    </location>
</feature>
<feature type="transmembrane region" description="Helical" evidence="5">
    <location>
        <begin position="389"/>
        <end position="406"/>
    </location>
</feature>
<reference evidence="9" key="1">
    <citation type="submission" date="2011-06" db="EMBL/GenBank/DDBJ databases">
        <title>Complete genome sequence of Paenibacillus mucilaginosus KNP414.</title>
        <authorList>
            <person name="Wang J."/>
            <person name="Hu S."/>
            <person name="Hu X."/>
            <person name="Zhang B."/>
            <person name="Dong D."/>
            <person name="Zhang S."/>
            <person name="Zhao K."/>
            <person name="Wu D."/>
        </authorList>
    </citation>
    <scope>NUCLEOTIDE SEQUENCE [LARGE SCALE GENOMIC DNA]</scope>
    <source>
        <strain evidence="9">KNP414</strain>
    </source>
</reference>
<comment type="similarity">
    <text evidence="5">Belongs to the complex I subunit 2 family.</text>
</comment>